<evidence type="ECO:0000256" key="4">
    <source>
        <dbReference type="ARBA" id="ARBA00022723"/>
    </source>
</evidence>
<organism evidence="12 13">
    <name type="scientific">Nepenthes gracilis</name>
    <name type="common">Slender pitcher plant</name>
    <dbReference type="NCBI Taxonomy" id="150966"/>
    <lineage>
        <taxon>Eukaryota</taxon>
        <taxon>Viridiplantae</taxon>
        <taxon>Streptophyta</taxon>
        <taxon>Embryophyta</taxon>
        <taxon>Tracheophyta</taxon>
        <taxon>Spermatophyta</taxon>
        <taxon>Magnoliopsida</taxon>
        <taxon>eudicotyledons</taxon>
        <taxon>Gunneridae</taxon>
        <taxon>Pentapetalae</taxon>
        <taxon>Caryophyllales</taxon>
        <taxon>Nepenthaceae</taxon>
        <taxon>Nepenthes</taxon>
    </lineage>
</organism>
<feature type="domain" description="DRBM" evidence="10">
    <location>
        <begin position="293"/>
        <end position="366"/>
    </location>
</feature>
<dbReference type="Gene3D" id="3.30.160.20">
    <property type="match status" value="2"/>
</dbReference>
<dbReference type="EMBL" id="BSYO01000027">
    <property type="protein sequence ID" value="GMH24356.1"/>
    <property type="molecule type" value="Genomic_DNA"/>
</dbReference>
<proteinExistence type="predicted"/>
<sequence>MSASDSRGIVNFMHISDEDDAVGEQYQVRQNDVDHCVRAVENLLNYRFRNRKLLEEALTHSSYTGSASYQRLEFVGDAALGLAFANFVYLAYPSLDPGQLSLIRSANISTENLARVAVRHGLYRYVRHNAAALHEKVTEFVLAVQEEDMTIVYGGRVKAPKVLADIVESVAAAVYVDCDFDLKALWQVFRRLLEPVVTLDILQQQPQPVTELFELCQKKKKQVDIKHWKRDTGNVTSVFVDGKLIASNTSDRKETSKLIAAREALSKLTQANMISNDGAEISCEVNAMNEIEAAKQKLNEICDKKKWHKPSYRIVEEAGPAHGKRFKCSVQVETPGAILVMTGDEKPRLRDAENSAASLMIYSLSESDYL</sequence>
<evidence type="ECO:0000256" key="7">
    <source>
        <dbReference type="ARBA" id="ARBA00022842"/>
    </source>
</evidence>
<dbReference type="InterPro" id="IPR000999">
    <property type="entry name" value="RNase_III_dom"/>
</dbReference>
<keyword evidence="8 9" id="KW-0694">RNA-binding</keyword>
<dbReference type="SUPFAM" id="SSF54768">
    <property type="entry name" value="dsRNA-binding domain-like"/>
    <property type="match status" value="2"/>
</dbReference>
<dbReference type="PANTHER" id="PTHR14950">
    <property type="entry name" value="DICER-RELATED"/>
    <property type="match status" value="1"/>
</dbReference>
<gene>
    <name evidence="12" type="ORF">Nepgr_026199</name>
</gene>
<evidence type="ECO:0000313" key="12">
    <source>
        <dbReference type="EMBL" id="GMH24356.1"/>
    </source>
</evidence>
<evidence type="ECO:0000259" key="11">
    <source>
        <dbReference type="PROSITE" id="PS50142"/>
    </source>
</evidence>
<dbReference type="Pfam" id="PF00035">
    <property type="entry name" value="dsrm"/>
    <property type="match status" value="2"/>
</dbReference>
<dbReference type="SMART" id="SM00535">
    <property type="entry name" value="RIBOc"/>
    <property type="match status" value="1"/>
</dbReference>
<name>A0AAD3T869_NEPGR</name>
<dbReference type="SUPFAM" id="SSF69065">
    <property type="entry name" value="RNase III domain-like"/>
    <property type="match status" value="1"/>
</dbReference>
<dbReference type="GO" id="GO:0003723">
    <property type="term" value="F:RNA binding"/>
    <property type="evidence" value="ECO:0007669"/>
    <property type="project" value="UniProtKB-UniRule"/>
</dbReference>
<dbReference type="GO" id="GO:0005634">
    <property type="term" value="C:nucleus"/>
    <property type="evidence" value="ECO:0007669"/>
    <property type="project" value="TreeGrafter"/>
</dbReference>
<protein>
    <submittedName>
        <fullName evidence="12">Uncharacterized protein</fullName>
    </submittedName>
</protein>
<evidence type="ECO:0000256" key="8">
    <source>
        <dbReference type="ARBA" id="ARBA00022884"/>
    </source>
</evidence>
<evidence type="ECO:0000256" key="5">
    <source>
        <dbReference type="ARBA" id="ARBA00022759"/>
    </source>
</evidence>
<evidence type="ECO:0000256" key="6">
    <source>
        <dbReference type="ARBA" id="ARBA00022801"/>
    </source>
</evidence>
<comment type="caution">
    <text evidence="12">The sequence shown here is derived from an EMBL/GenBank/DDBJ whole genome shotgun (WGS) entry which is preliminary data.</text>
</comment>
<comment type="cofactor">
    <cofactor evidence="2">
        <name>Mg(2+)</name>
        <dbReference type="ChEBI" id="CHEBI:18420"/>
    </cofactor>
</comment>
<evidence type="ECO:0000256" key="1">
    <source>
        <dbReference type="ARBA" id="ARBA00001936"/>
    </source>
</evidence>
<feature type="domain" description="RNase III" evidence="11">
    <location>
        <begin position="37"/>
        <end position="179"/>
    </location>
</feature>
<dbReference type="SMART" id="SM00358">
    <property type="entry name" value="DSRM"/>
    <property type="match status" value="2"/>
</dbReference>
<keyword evidence="5" id="KW-0255">Endonuclease</keyword>
<accession>A0AAD3T869</accession>
<comment type="cofactor">
    <cofactor evidence="1">
        <name>Mn(2+)</name>
        <dbReference type="ChEBI" id="CHEBI:29035"/>
    </cofactor>
</comment>
<dbReference type="InterPro" id="IPR014720">
    <property type="entry name" value="dsRBD_dom"/>
</dbReference>
<keyword evidence="4" id="KW-0479">Metal-binding</keyword>
<dbReference type="PROSITE" id="PS50137">
    <property type="entry name" value="DS_RBD"/>
    <property type="match status" value="2"/>
</dbReference>
<evidence type="ECO:0000259" key="10">
    <source>
        <dbReference type="PROSITE" id="PS50137"/>
    </source>
</evidence>
<keyword evidence="3" id="KW-0540">Nuclease</keyword>
<keyword evidence="13" id="KW-1185">Reference proteome</keyword>
<dbReference type="GO" id="GO:0005737">
    <property type="term" value="C:cytoplasm"/>
    <property type="evidence" value="ECO:0007669"/>
    <property type="project" value="TreeGrafter"/>
</dbReference>
<dbReference type="GO" id="GO:0030422">
    <property type="term" value="P:siRNA processing"/>
    <property type="evidence" value="ECO:0007669"/>
    <property type="project" value="TreeGrafter"/>
</dbReference>
<dbReference type="PROSITE" id="PS50142">
    <property type="entry name" value="RNASE_3_2"/>
    <property type="match status" value="1"/>
</dbReference>
<feature type="domain" description="DRBM" evidence="10">
    <location>
        <begin position="207"/>
        <end position="270"/>
    </location>
</feature>
<evidence type="ECO:0000256" key="3">
    <source>
        <dbReference type="ARBA" id="ARBA00022722"/>
    </source>
</evidence>
<dbReference type="PROSITE" id="PS00517">
    <property type="entry name" value="RNASE_3_1"/>
    <property type="match status" value="1"/>
</dbReference>
<dbReference type="GO" id="GO:0046872">
    <property type="term" value="F:metal ion binding"/>
    <property type="evidence" value="ECO:0007669"/>
    <property type="project" value="UniProtKB-KW"/>
</dbReference>
<dbReference type="AlphaFoldDB" id="A0AAD3T869"/>
<evidence type="ECO:0000256" key="2">
    <source>
        <dbReference type="ARBA" id="ARBA00001946"/>
    </source>
</evidence>
<dbReference type="FunFam" id="1.10.1520.10:FF:000004">
    <property type="entry name" value="Endoribonuclease dicer-like 1"/>
    <property type="match status" value="1"/>
</dbReference>
<dbReference type="Pfam" id="PF00636">
    <property type="entry name" value="Ribonuclease_3"/>
    <property type="match status" value="1"/>
</dbReference>
<dbReference type="Gene3D" id="1.10.1520.10">
    <property type="entry name" value="Ribonuclease III domain"/>
    <property type="match status" value="1"/>
</dbReference>
<dbReference type="PANTHER" id="PTHR14950:SF49">
    <property type="entry name" value="RIBONUCLEASE 3-LIKE PROTEIN 2-RELATED"/>
    <property type="match status" value="1"/>
</dbReference>
<keyword evidence="6" id="KW-0378">Hydrolase</keyword>
<evidence type="ECO:0000256" key="9">
    <source>
        <dbReference type="PROSITE-ProRule" id="PRU00266"/>
    </source>
</evidence>
<reference evidence="12" key="1">
    <citation type="submission" date="2023-05" db="EMBL/GenBank/DDBJ databases">
        <title>Nepenthes gracilis genome sequencing.</title>
        <authorList>
            <person name="Fukushima K."/>
        </authorList>
    </citation>
    <scope>NUCLEOTIDE SEQUENCE</scope>
    <source>
        <strain evidence="12">SING2019-196</strain>
    </source>
</reference>
<dbReference type="GO" id="GO:0004525">
    <property type="term" value="F:ribonuclease III activity"/>
    <property type="evidence" value="ECO:0007669"/>
    <property type="project" value="InterPro"/>
</dbReference>
<dbReference type="Proteomes" id="UP001279734">
    <property type="component" value="Unassembled WGS sequence"/>
</dbReference>
<dbReference type="CDD" id="cd00593">
    <property type="entry name" value="RIBOc"/>
    <property type="match status" value="1"/>
</dbReference>
<dbReference type="InterPro" id="IPR036389">
    <property type="entry name" value="RNase_III_sf"/>
</dbReference>
<keyword evidence="7" id="KW-0460">Magnesium</keyword>
<evidence type="ECO:0000313" key="13">
    <source>
        <dbReference type="Proteomes" id="UP001279734"/>
    </source>
</evidence>